<organism evidence="1 2">
    <name type="scientific">Byssothecium circinans</name>
    <dbReference type="NCBI Taxonomy" id="147558"/>
    <lineage>
        <taxon>Eukaryota</taxon>
        <taxon>Fungi</taxon>
        <taxon>Dikarya</taxon>
        <taxon>Ascomycota</taxon>
        <taxon>Pezizomycotina</taxon>
        <taxon>Dothideomycetes</taxon>
        <taxon>Pleosporomycetidae</taxon>
        <taxon>Pleosporales</taxon>
        <taxon>Massarineae</taxon>
        <taxon>Massarinaceae</taxon>
        <taxon>Byssothecium</taxon>
    </lineage>
</organism>
<dbReference type="Proteomes" id="UP000800035">
    <property type="component" value="Unassembled WGS sequence"/>
</dbReference>
<keyword evidence="2" id="KW-1185">Reference proteome</keyword>
<name>A0A6A5U622_9PLEO</name>
<evidence type="ECO:0000313" key="1">
    <source>
        <dbReference type="EMBL" id="KAF1960124.1"/>
    </source>
</evidence>
<accession>A0A6A5U622</accession>
<proteinExistence type="predicted"/>
<protein>
    <submittedName>
        <fullName evidence="1">Uncharacterized protein</fullName>
    </submittedName>
</protein>
<gene>
    <name evidence="1" type="ORF">CC80DRAFT_286077</name>
</gene>
<dbReference type="EMBL" id="ML976983">
    <property type="protein sequence ID" value="KAF1960124.1"/>
    <property type="molecule type" value="Genomic_DNA"/>
</dbReference>
<dbReference type="AlphaFoldDB" id="A0A6A5U622"/>
<sequence length="124" mass="13410">MALAAVVATKVASRWKAMRPVPQLLSVEVGLETGGMSPTLCLKHFGGFSAAFRDGGGRIQSCHQNITSPGPVVKLLEKVIRCDPLLDNLSIYSANLASFVFWYKASSSLLSNTLFTLDLPDKRL</sequence>
<reference evidence="1" key="1">
    <citation type="journal article" date="2020" name="Stud. Mycol.">
        <title>101 Dothideomycetes genomes: a test case for predicting lifestyles and emergence of pathogens.</title>
        <authorList>
            <person name="Haridas S."/>
            <person name="Albert R."/>
            <person name="Binder M."/>
            <person name="Bloem J."/>
            <person name="Labutti K."/>
            <person name="Salamov A."/>
            <person name="Andreopoulos B."/>
            <person name="Baker S."/>
            <person name="Barry K."/>
            <person name="Bills G."/>
            <person name="Bluhm B."/>
            <person name="Cannon C."/>
            <person name="Castanera R."/>
            <person name="Culley D."/>
            <person name="Daum C."/>
            <person name="Ezra D."/>
            <person name="Gonzalez J."/>
            <person name="Henrissat B."/>
            <person name="Kuo A."/>
            <person name="Liang C."/>
            <person name="Lipzen A."/>
            <person name="Lutzoni F."/>
            <person name="Magnuson J."/>
            <person name="Mondo S."/>
            <person name="Nolan M."/>
            <person name="Ohm R."/>
            <person name="Pangilinan J."/>
            <person name="Park H.-J."/>
            <person name="Ramirez L."/>
            <person name="Alfaro M."/>
            <person name="Sun H."/>
            <person name="Tritt A."/>
            <person name="Yoshinaga Y."/>
            <person name="Zwiers L.-H."/>
            <person name="Turgeon B."/>
            <person name="Goodwin S."/>
            <person name="Spatafora J."/>
            <person name="Crous P."/>
            <person name="Grigoriev I."/>
        </authorList>
    </citation>
    <scope>NUCLEOTIDE SEQUENCE</scope>
    <source>
        <strain evidence="1">CBS 675.92</strain>
    </source>
</reference>
<evidence type="ECO:0000313" key="2">
    <source>
        <dbReference type="Proteomes" id="UP000800035"/>
    </source>
</evidence>